<dbReference type="RefSeq" id="WP_255061466.1">
    <property type="nucleotide sequence ID" value="NZ_JANDBD010000007.1"/>
</dbReference>
<dbReference type="InterPro" id="IPR046576">
    <property type="entry name" value="DUF6636"/>
</dbReference>
<name>A0ABT1M4N3_9MYCO</name>
<accession>A0ABT1M4N3</accession>
<dbReference type="EMBL" id="JANDBD010000007">
    <property type="protein sequence ID" value="MCP9274120.1"/>
    <property type="molecule type" value="Genomic_DNA"/>
</dbReference>
<sequence>MAAHNERNRRILAPLGLAALAALTVVGCSAPDTEPVATTTVTVTPTVAPTQNAPTATAPAPNTTITVAPPATVTVPPPAPPKPVVNEIAGPFQSPSGNIRCSMYTSTDGLATAICAVADHDWLAPKPENCGANWGSRIDLEAGSAARFGCYGQEMPPATHTLEYGQIQVLGSISCSSESAGIRCTDNDSGHYFSVSREKYLIG</sequence>
<proteinExistence type="predicted"/>
<organism evidence="2 3">
    <name type="scientific">Mycolicibacterium arenosum</name>
    <dbReference type="NCBI Taxonomy" id="2952157"/>
    <lineage>
        <taxon>Bacteria</taxon>
        <taxon>Bacillati</taxon>
        <taxon>Actinomycetota</taxon>
        <taxon>Actinomycetes</taxon>
        <taxon>Mycobacteriales</taxon>
        <taxon>Mycobacteriaceae</taxon>
        <taxon>Mycolicibacterium</taxon>
    </lineage>
</organism>
<dbReference type="Pfam" id="PF20341">
    <property type="entry name" value="DUF6636"/>
    <property type="match status" value="1"/>
</dbReference>
<evidence type="ECO:0000313" key="3">
    <source>
        <dbReference type="Proteomes" id="UP001651690"/>
    </source>
</evidence>
<keyword evidence="3" id="KW-1185">Reference proteome</keyword>
<gene>
    <name evidence="2" type="ORF">NM203_18180</name>
</gene>
<evidence type="ECO:0000313" key="2">
    <source>
        <dbReference type="EMBL" id="MCP9274120.1"/>
    </source>
</evidence>
<reference evidence="2 3" key="1">
    <citation type="submission" date="2022-06" db="EMBL/GenBank/DDBJ databases">
        <title>Mycolicibacterium sp. CAU 1645 isolated from seawater.</title>
        <authorList>
            <person name="Kim W."/>
        </authorList>
    </citation>
    <scope>NUCLEOTIDE SEQUENCE [LARGE SCALE GENOMIC DNA]</scope>
    <source>
        <strain evidence="2 3">CAU 1645</strain>
    </source>
</reference>
<evidence type="ECO:0008006" key="4">
    <source>
        <dbReference type="Google" id="ProtNLM"/>
    </source>
</evidence>
<evidence type="ECO:0000256" key="1">
    <source>
        <dbReference type="SAM" id="SignalP"/>
    </source>
</evidence>
<feature type="signal peptide" evidence="1">
    <location>
        <begin position="1"/>
        <end position="30"/>
    </location>
</feature>
<feature type="chain" id="PRO_5045838839" description="Lipoprotein LppI" evidence="1">
    <location>
        <begin position="31"/>
        <end position="203"/>
    </location>
</feature>
<comment type="caution">
    <text evidence="2">The sequence shown here is derived from an EMBL/GenBank/DDBJ whole genome shotgun (WGS) entry which is preliminary data.</text>
</comment>
<protein>
    <recommendedName>
        <fullName evidence="4">Lipoprotein LppI</fullName>
    </recommendedName>
</protein>
<keyword evidence="1" id="KW-0732">Signal</keyword>
<dbReference type="Proteomes" id="UP001651690">
    <property type="component" value="Unassembled WGS sequence"/>
</dbReference>
<dbReference type="PROSITE" id="PS51257">
    <property type="entry name" value="PROKAR_LIPOPROTEIN"/>
    <property type="match status" value="1"/>
</dbReference>